<protein>
    <submittedName>
        <fullName evidence="3">BolA family protein</fullName>
    </submittedName>
</protein>
<evidence type="ECO:0000313" key="4">
    <source>
        <dbReference type="Proteomes" id="UP000064201"/>
    </source>
</evidence>
<sequence>MDANQVAELIRAGLPSAEKVEVTGGEGKFEALVVSPQFAGMNAVKKHQTVYATVREQIDSGELHALSIRAFTPEDAPSA</sequence>
<name>A0A0G3G641_9GAMM</name>
<dbReference type="Gene3D" id="3.30.300.90">
    <property type="entry name" value="BolA-like"/>
    <property type="match status" value="1"/>
</dbReference>
<dbReference type="STRING" id="106634.TVD_10995"/>
<dbReference type="InterPro" id="IPR002634">
    <property type="entry name" value="BolA"/>
</dbReference>
<accession>A0A0G3G641</accession>
<dbReference type="InterPro" id="IPR036065">
    <property type="entry name" value="BolA-like_sf"/>
</dbReference>
<dbReference type="Pfam" id="PF01722">
    <property type="entry name" value="BolA"/>
    <property type="match status" value="1"/>
</dbReference>
<dbReference type="SUPFAM" id="SSF82657">
    <property type="entry name" value="BolA-like"/>
    <property type="match status" value="1"/>
</dbReference>
<dbReference type="PANTHER" id="PTHR46229:SF2">
    <property type="entry name" value="BOLA-LIKE PROTEIN 1"/>
    <property type="match status" value="1"/>
</dbReference>
<dbReference type="OrthoDB" id="9812890at2"/>
<reference evidence="3 4" key="1">
    <citation type="submission" date="2015-04" db="EMBL/GenBank/DDBJ databases">
        <title>Complete Sequence for the Genome of the Thioalkalivibrio versutus D301.</title>
        <authorList>
            <person name="Mu T."/>
            <person name="Zhou J."/>
            <person name="Xu X."/>
        </authorList>
    </citation>
    <scope>NUCLEOTIDE SEQUENCE [LARGE SCALE GENOMIC DNA]</scope>
    <source>
        <strain evidence="3 4">D301</strain>
    </source>
</reference>
<dbReference type="EMBL" id="CP011367">
    <property type="protein sequence ID" value="AKJ95844.1"/>
    <property type="molecule type" value="Genomic_DNA"/>
</dbReference>
<dbReference type="Proteomes" id="UP000064201">
    <property type="component" value="Chromosome"/>
</dbReference>
<dbReference type="RefSeq" id="WP_018168134.1">
    <property type="nucleotide sequence ID" value="NZ_CP011367.1"/>
</dbReference>
<dbReference type="PATRIC" id="fig|106634.4.peg.2240"/>
<organism evidence="3 4">
    <name type="scientific">Thioalkalivibrio versutus</name>
    <dbReference type="NCBI Taxonomy" id="106634"/>
    <lineage>
        <taxon>Bacteria</taxon>
        <taxon>Pseudomonadati</taxon>
        <taxon>Pseudomonadota</taxon>
        <taxon>Gammaproteobacteria</taxon>
        <taxon>Chromatiales</taxon>
        <taxon>Ectothiorhodospiraceae</taxon>
        <taxon>Thioalkalivibrio</taxon>
    </lineage>
</organism>
<keyword evidence="4" id="KW-1185">Reference proteome</keyword>
<evidence type="ECO:0000313" key="3">
    <source>
        <dbReference type="EMBL" id="AKJ95844.1"/>
    </source>
</evidence>
<comment type="similarity">
    <text evidence="1 2">Belongs to the BolA/IbaG family.</text>
</comment>
<dbReference type="PANTHER" id="PTHR46229">
    <property type="entry name" value="BOLA TRANSCRIPTION REGULATOR"/>
    <property type="match status" value="1"/>
</dbReference>
<dbReference type="PIRSF" id="PIRSF003113">
    <property type="entry name" value="BolA"/>
    <property type="match status" value="1"/>
</dbReference>
<gene>
    <name evidence="3" type="ORF">TVD_10995</name>
</gene>
<dbReference type="AlphaFoldDB" id="A0A0G3G641"/>
<proteinExistence type="inferred from homology"/>
<evidence type="ECO:0000256" key="2">
    <source>
        <dbReference type="RuleBase" id="RU003860"/>
    </source>
</evidence>
<dbReference type="KEGG" id="tvr:TVD_10995"/>
<dbReference type="InterPro" id="IPR050961">
    <property type="entry name" value="BolA/IbaG_stress_morph_reg"/>
</dbReference>
<evidence type="ECO:0000256" key="1">
    <source>
        <dbReference type="ARBA" id="ARBA00005578"/>
    </source>
</evidence>